<keyword evidence="3" id="KW-1185">Reference proteome</keyword>
<dbReference type="PANTHER" id="PTHR34285:SF3">
    <property type="entry name" value="OS08G0510800 PROTEIN"/>
    <property type="match status" value="1"/>
</dbReference>
<evidence type="ECO:0000313" key="2">
    <source>
        <dbReference type="EMBL" id="PSR84544.1"/>
    </source>
</evidence>
<evidence type="ECO:0000256" key="1">
    <source>
        <dbReference type="SAM" id="MobiDB-lite"/>
    </source>
</evidence>
<dbReference type="OMA" id="TGSPLFM"/>
<organism evidence="2 3">
    <name type="scientific">Actinidia chinensis var. chinensis</name>
    <name type="common">Chinese soft-hair kiwi</name>
    <dbReference type="NCBI Taxonomy" id="1590841"/>
    <lineage>
        <taxon>Eukaryota</taxon>
        <taxon>Viridiplantae</taxon>
        <taxon>Streptophyta</taxon>
        <taxon>Embryophyta</taxon>
        <taxon>Tracheophyta</taxon>
        <taxon>Spermatophyta</taxon>
        <taxon>Magnoliopsida</taxon>
        <taxon>eudicotyledons</taxon>
        <taxon>Gunneridae</taxon>
        <taxon>Pentapetalae</taxon>
        <taxon>asterids</taxon>
        <taxon>Ericales</taxon>
        <taxon>Actinidiaceae</taxon>
        <taxon>Actinidia</taxon>
    </lineage>
</organism>
<dbReference type="OrthoDB" id="1926966at2759"/>
<proteinExistence type="predicted"/>
<dbReference type="PANTHER" id="PTHR34285">
    <property type="entry name" value="OS08G0510800 PROTEIN"/>
    <property type="match status" value="1"/>
</dbReference>
<dbReference type="FunCoup" id="A0A2R6P2M7">
    <property type="interactions" value="3500"/>
</dbReference>
<dbReference type="Gramene" id="PSR84544">
    <property type="protein sequence ID" value="PSR84544"/>
    <property type="gene ID" value="CEY00_Acc32629"/>
</dbReference>
<name>A0A2R6P2M7_ACTCC</name>
<gene>
    <name evidence="2" type="ORF">CEY00_Acc32629</name>
</gene>
<accession>A0A2R6P2M7</accession>
<dbReference type="Proteomes" id="UP000241394">
    <property type="component" value="Chromosome LG29"/>
</dbReference>
<feature type="compositionally biased region" description="Basic and acidic residues" evidence="1">
    <location>
        <begin position="310"/>
        <end position="323"/>
    </location>
</feature>
<comment type="caution">
    <text evidence="2">The sequence shown here is derived from an EMBL/GenBank/DDBJ whole genome shotgun (WGS) entry which is preliminary data.</text>
</comment>
<sequence>MKASLKFREDQKPLVRAKIPLSILGFPFQSGIVAGESKELALNLATSFASGPSLKLAYRPNDSLNPFTFVFKTGISAFGSPISSPMCMSAEFNLIGTQNPSFFIHFKPRLGDFCLKKSQSSDFVKSLKSSSNGVVSDDDGSIEVIETPVMAKGGYSSESGLFSGKRIAVPPAELPEAGLIVGLLSGAEASARTVVPIMNRAVVSFRWGLRVPPQESAIAAMKRNPTAGISFERLPVLVMSKIGIEHVVAEDKKDFSKSPSDDVAEACLGVKRQLEIIQAENEMLRKAMDDLKSEFATGKWVLPSAGGGGRVDRRSGGGDKKVSEFNGFSDVNEELKKKALKDAST</sequence>
<reference evidence="2 3" key="1">
    <citation type="submission" date="2017-07" db="EMBL/GenBank/DDBJ databases">
        <title>An improved, manually edited Actinidia chinensis var. chinensis (kiwifruit) genome highlights the challenges associated with draft genomes and gene prediction in plants.</title>
        <authorList>
            <person name="Pilkington S."/>
            <person name="Crowhurst R."/>
            <person name="Hilario E."/>
            <person name="Nardozza S."/>
            <person name="Fraser L."/>
            <person name="Peng Y."/>
            <person name="Gunaseelan K."/>
            <person name="Simpson R."/>
            <person name="Tahir J."/>
            <person name="Deroles S."/>
            <person name="Templeton K."/>
            <person name="Luo Z."/>
            <person name="Davy M."/>
            <person name="Cheng C."/>
            <person name="Mcneilage M."/>
            <person name="Scaglione D."/>
            <person name="Liu Y."/>
            <person name="Zhang Q."/>
            <person name="Datson P."/>
            <person name="De Silva N."/>
            <person name="Gardiner S."/>
            <person name="Bassett H."/>
            <person name="Chagne D."/>
            <person name="Mccallum J."/>
            <person name="Dzierzon H."/>
            <person name="Deng C."/>
            <person name="Wang Y.-Y."/>
            <person name="Barron N."/>
            <person name="Manako K."/>
            <person name="Bowen J."/>
            <person name="Foster T."/>
            <person name="Erridge Z."/>
            <person name="Tiffin H."/>
            <person name="Waite C."/>
            <person name="Davies K."/>
            <person name="Grierson E."/>
            <person name="Laing W."/>
            <person name="Kirk R."/>
            <person name="Chen X."/>
            <person name="Wood M."/>
            <person name="Montefiori M."/>
            <person name="Brummell D."/>
            <person name="Schwinn K."/>
            <person name="Catanach A."/>
            <person name="Fullerton C."/>
            <person name="Li D."/>
            <person name="Meiyalaghan S."/>
            <person name="Nieuwenhuizen N."/>
            <person name="Read N."/>
            <person name="Prakash R."/>
            <person name="Hunter D."/>
            <person name="Zhang H."/>
            <person name="Mckenzie M."/>
            <person name="Knabel M."/>
            <person name="Harris A."/>
            <person name="Allan A."/>
            <person name="Chen A."/>
            <person name="Janssen B."/>
            <person name="Plunkett B."/>
            <person name="Dwamena C."/>
            <person name="Voogd C."/>
            <person name="Leif D."/>
            <person name="Lafferty D."/>
            <person name="Souleyre E."/>
            <person name="Varkonyi-Gasic E."/>
            <person name="Gambi F."/>
            <person name="Hanley J."/>
            <person name="Yao J.-L."/>
            <person name="Cheung J."/>
            <person name="David K."/>
            <person name="Warren B."/>
            <person name="Marsh K."/>
            <person name="Snowden K."/>
            <person name="Lin-Wang K."/>
            <person name="Brian L."/>
            <person name="Martinez-Sanchez M."/>
            <person name="Wang M."/>
            <person name="Ileperuma N."/>
            <person name="Macnee N."/>
            <person name="Campin R."/>
            <person name="Mcatee P."/>
            <person name="Drummond R."/>
            <person name="Espley R."/>
            <person name="Ireland H."/>
            <person name="Wu R."/>
            <person name="Atkinson R."/>
            <person name="Karunairetnam S."/>
            <person name="Bulley S."/>
            <person name="Chunkath S."/>
            <person name="Hanley Z."/>
            <person name="Storey R."/>
            <person name="Thrimawithana A."/>
            <person name="Thomson S."/>
            <person name="David C."/>
            <person name="Testolin R."/>
        </authorList>
    </citation>
    <scope>NUCLEOTIDE SEQUENCE [LARGE SCALE GENOMIC DNA]</scope>
    <source>
        <strain evidence="3">cv. Red5</strain>
        <tissue evidence="2">Young leaf</tissue>
    </source>
</reference>
<feature type="region of interest" description="Disordered" evidence="1">
    <location>
        <begin position="303"/>
        <end position="323"/>
    </location>
</feature>
<evidence type="ECO:0000313" key="3">
    <source>
        <dbReference type="Proteomes" id="UP000241394"/>
    </source>
</evidence>
<dbReference type="EMBL" id="NKQK01000029">
    <property type="protein sequence ID" value="PSR84544.1"/>
    <property type="molecule type" value="Genomic_DNA"/>
</dbReference>
<dbReference type="STRING" id="1590841.A0A2R6P2M7"/>
<reference evidence="3" key="2">
    <citation type="journal article" date="2018" name="BMC Genomics">
        <title>A manually annotated Actinidia chinensis var. chinensis (kiwifruit) genome highlights the challenges associated with draft genomes and gene prediction in plants.</title>
        <authorList>
            <person name="Pilkington S.M."/>
            <person name="Crowhurst R."/>
            <person name="Hilario E."/>
            <person name="Nardozza S."/>
            <person name="Fraser L."/>
            <person name="Peng Y."/>
            <person name="Gunaseelan K."/>
            <person name="Simpson R."/>
            <person name="Tahir J."/>
            <person name="Deroles S.C."/>
            <person name="Templeton K."/>
            <person name="Luo Z."/>
            <person name="Davy M."/>
            <person name="Cheng C."/>
            <person name="McNeilage M."/>
            <person name="Scaglione D."/>
            <person name="Liu Y."/>
            <person name="Zhang Q."/>
            <person name="Datson P."/>
            <person name="De Silva N."/>
            <person name="Gardiner S.E."/>
            <person name="Bassett H."/>
            <person name="Chagne D."/>
            <person name="McCallum J."/>
            <person name="Dzierzon H."/>
            <person name="Deng C."/>
            <person name="Wang Y.Y."/>
            <person name="Barron L."/>
            <person name="Manako K."/>
            <person name="Bowen J."/>
            <person name="Foster T.M."/>
            <person name="Erridge Z.A."/>
            <person name="Tiffin H."/>
            <person name="Waite C.N."/>
            <person name="Davies K.M."/>
            <person name="Grierson E.P."/>
            <person name="Laing W.A."/>
            <person name="Kirk R."/>
            <person name="Chen X."/>
            <person name="Wood M."/>
            <person name="Montefiori M."/>
            <person name="Brummell D.A."/>
            <person name="Schwinn K.E."/>
            <person name="Catanach A."/>
            <person name="Fullerton C."/>
            <person name="Li D."/>
            <person name="Meiyalaghan S."/>
            <person name="Nieuwenhuizen N."/>
            <person name="Read N."/>
            <person name="Prakash R."/>
            <person name="Hunter D."/>
            <person name="Zhang H."/>
            <person name="McKenzie M."/>
            <person name="Knabel M."/>
            <person name="Harris A."/>
            <person name="Allan A.C."/>
            <person name="Gleave A."/>
            <person name="Chen A."/>
            <person name="Janssen B.J."/>
            <person name="Plunkett B."/>
            <person name="Ampomah-Dwamena C."/>
            <person name="Voogd C."/>
            <person name="Leif D."/>
            <person name="Lafferty D."/>
            <person name="Souleyre E.J.F."/>
            <person name="Varkonyi-Gasic E."/>
            <person name="Gambi F."/>
            <person name="Hanley J."/>
            <person name="Yao J.L."/>
            <person name="Cheung J."/>
            <person name="David K.M."/>
            <person name="Warren B."/>
            <person name="Marsh K."/>
            <person name="Snowden K.C."/>
            <person name="Lin-Wang K."/>
            <person name="Brian L."/>
            <person name="Martinez-Sanchez M."/>
            <person name="Wang M."/>
            <person name="Ileperuma N."/>
            <person name="Macnee N."/>
            <person name="Campin R."/>
            <person name="McAtee P."/>
            <person name="Drummond R.S.M."/>
            <person name="Espley R.V."/>
            <person name="Ireland H.S."/>
            <person name="Wu R."/>
            <person name="Atkinson R.G."/>
            <person name="Karunairetnam S."/>
            <person name="Bulley S."/>
            <person name="Chunkath S."/>
            <person name="Hanley Z."/>
            <person name="Storey R."/>
            <person name="Thrimawithana A.H."/>
            <person name="Thomson S."/>
            <person name="David C."/>
            <person name="Testolin R."/>
            <person name="Huang H."/>
            <person name="Hellens R.P."/>
            <person name="Schaffer R.J."/>
        </authorList>
    </citation>
    <scope>NUCLEOTIDE SEQUENCE [LARGE SCALE GENOMIC DNA]</scope>
    <source>
        <strain evidence="3">cv. Red5</strain>
    </source>
</reference>
<dbReference type="InParanoid" id="A0A2R6P2M7"/>
<dbReference type="AlphaFoldDB" id="A0A2R6P2M7"/>
<protein>
    <submittedName>
        <fullName evidence="2">Location of vulva defective 1 like</fullName>
    </submittedName>
</protein>